<evidence type="ECO:0000259" key="9">
    <source>
        <dbReference type="Pfam" id="PF01648"/>
    </source>
</evidence>
<feature type="domain" description="4'-phosphopantetheinyl transferase" evidence="9">
    <location>
        <begin position="38"/>
        <end position="128"/>
    </location>
</feature>
<feature type="non-terminal residue" evidence="10">
    <location>
        <position position="1"/>
    </location>
</feature>
<evidence type="ECO:0000256" key="5">
    <source>
        <dbReference type="ARBA" id="ARBA00022842"/>
    </source>
</evidence>
<reference evidence="10" key="1">
    <citation type="submission" date="2018-05" db="EMBL/GenBank/DDBJ databases">
        <authorList>
            <person name="Lanie J.A."/>
            <person name="Ng W.-L."/>
            <person name="Kazmierczak K.M."/>
            <person name="Andrzejewski T.M."/>
            <person name="Davidsen T.M."/>
            <person name="Wayne K.J."/>
            <person name="Tettelin H."/>
            <person name="Glass J.I."/>
            <person name="Rusch D."/>
            <person name="Podicherti R."/>
            <person name="Tsui H.-C.T."/>
            <person name="Winkler M.E."/>
        </authorList>
    </citation>
    <scope>NUCLEOTIDE SEQUENCE</scope>
</reference>
<accession>A0A383B1K5</accession>
<gene>
    <name evidence="10" type="ORF">METZ01_LOCUS466567</name>
</gene>
<keyword evidence="6" id="KW-0443">Lipid metabolism</keyword>
<name>A0A383B1K5_9ZZZZ</name>
<keyword evidence="2" id="KW-0808">Transferase</keyword>
<dbReference type="NCBIfam" id="TIGR00556">
    <property type="entry name" value="pantethn_trn"/>
    <property type="match status" value="1"/>
</dbReference>
<proteinExistence type="inferred from homology"/>
<organism evidence="10">
    <name type="scientific">marine metagenome</name>
    <dbReference type="NCBI Taxonomy" id="408172"/>
    <lineage>
        <taxon>unclassified sequences</taxon>
        <taxon>metagenomes</taxon>
        <taxon>ecological metagenomes</taxon>
    </lineage>
</organism>
<protein>
    <recommendedName>
        <fullName evidence="9">4'-phosphopantetheinyl transferase domain-containing protein</fullName>
    </recommendedName>
</protein>
<evidence type="ECO:0000256" key="2">
    <source>
        <dbReference type="ARBA" id="ARBA00022679"/>
    </source>
</evidence>
<dbReference type="Pfam" id="PF01648">
    <property type="entry name" value="ACPS"/>
    <property type="match status" value="1"/>
</dbReference>
<dbReference type="Gene3D" id="3.90.470.20">
    <property type="entry name" value="4'-phosphopantetheinyl transferase domain"/>
    <property type="match status" value="1"/>
</dbReference>
<dbReference type="NCBIfam" id="TIGR00516">
    <property type="entry name" value="acpS"/>
    <property type="match status" value="1"/>
</dbReference>
<feature type="region of interest" description="Disordered" evidence="8">
    <location>
        <begin position="1"/>
        <end position="23"/>
    </location>
</feature>
<dbReference type="EMBL" id="UINC01196624">
    <property type="protein sequence ID" value="SVE13713.1"/>
    <property type="molecule type" value="Genomic_DNA"/>
</dbReference>
<keyword evidence="1" id="KW-0444">Lipid biosynthesis</keyword>
<evidence type="ECO:0000256" key="8">
    <source>
        <dbReference type="SAM" id="MobiDB-lite"/>
    </source>
</evidence>
<sequence length="158" mass="17603">GIEHRPLHHQPRRERGLAASGERNVATNERLSRVIFGTGIDIVETERIREICKRWRKRFLNRVLREEEIKYCLSQNDPAQHIAARFAGKEAISKAFGTGIGAELGWHDIEIAHQPKGRPTVQLHGRGKILLLEQGGKCVHVSLSHNGGQAAAMALLEG</sequence>
<keyword evidence="5" id="KW-0460">Magnesium</keyword>
<evidence type="ECO:0000256" key="7">
    <source>
        <dbReference type="ARBA" id="ARBA00023160"/>
    </source>
</evidence>
<evidence type="ECO:0000256" key="6">
    <source>
        <dbReference type="ARBA" id="ARBA00023098"/>
    </source>
</evidence>
<dbReference type="GO" id="GO:0006633">
    <property type="term" value="P:fatty acid biosynthetic process"/>
    <property type="evidence" value="ECO:0007669"/>
    <property type="project" value="UniProtKB-KW"/>
</dbReference>
<dbReference type="InterPro" id="IPR002582">
    <property type="entry name" value="ACPS"/>
</dbReference>
<dbReference type="InterPro" id="IPR004568">
    <property type="entry name" value="Ppantetheine-prot_Trfase_dom"/>
</dbReference>
<keyword evidence="4" id="KW-0276">Fatty acid metabolism</keyword>
<keyword evidence="3" id="KW-0479">Metal-binding</keyword>
<evidence type="ECO:0000313" key="10">
    <source>
        <dbReference type="EMBL" id="SVE13713.1"/>
    </source>
</evidence>
<dbReference type="GO" id="GO:0000287">
    <property type="term" value="F:magnesium ion binding"/>
    <property type="evidence" value="ECO:0007669"/>
    <property type="project" value="InterPro"/>
</dbReference>
<dbReference type="InterPro" id="IPR037143">
    <property type="entry name" value="4-PPantetheinyl_Trfase_dom_sf"/>
</dbReference>
<feature type="compositionally biased region" description="Basic residues" evidence="8">
    <location>
        <begin position="1"/>
        <end position="12"/>
    </location>
</feature>
<dbReference type="SUPFAM" id="SSF56214">
    <property type="entry name" value="4'-phosphopantetheinyl transferase"/>
    <property type="match status" value="1"/>
</dbReference>
<keyword evidence="7" id="KW-0275">Fatty acid biosynthesis</keyword>
<evidence type="ECO:0000256" key="4">
    <source>
        <dbReference type="ARBA" id="ARBA00022832"/>
    </source>
</evidence>
<evidence type="ECO:0000256" key="1">
    <source>
        <dbReference type="ARBA" id="ARBA00022516"/>
    </source>
</evidence>
<dbReference type="AlphaFoldDB" id="A0A383B1K5"/>
<evidence type="ECO:0000256" key="3">
    <source>
        <dbReference type="ARBA" id="ARBA00022723"/>
    </source>
</evidence>
<dbReference type="GO" id="GO:0008897">
    <property type="term" value="F:holo-[acyl-carrier-protein] synthase activity"/>
    <property type="evidence" value="ECO:0007669"/>
    <property type="project" value="InterPro"/>
</dbReference>
<dbReference type="HAMAP" id="MF_00101">
    <property type="entry name" value="AcpS"/>
    <property type="match status" value="1"/>
</dbReference>
<dbReference type="InterPro" id="IPR008278">
    <property type="entry name" value="4-PPantetheinyl_Trfase_dom"/>
</dbReference>